<feature type="region of interest" description="Disordered" evidence="1">
    <location>
        <begin position="1"/>
        <end position="85"/>
    </location>
</feature>
<gene>
    <name evidence="3" type="ORF">IL334_001040</name>
</gene>
<feature type="compositionally biased region" description="Low complexity" evidence="1">
    <location>
        <begin position="1109"/>
        <end position="1122"/>
    </location>
</feature>
<evidence type="ECO:0000256" key="1">
    <source>
        <dbReference type="SAM" id="MobiDB-lite"/>
    </source>
</evidence>
<feature type="compositionally biased region" description="Polar residues" evidence="1">
    <location>
        <begin position="195"/>
        <end position="217"/>
    </location>
</feature>
<dbReference type="InterPro" id="IPR011333">
    <property type="entry name" value="SKP1/BTB/POZ_sf"/>
</dbReference>
<dbReference type="RefSeq" id="XP_062788851.1">
    <property type="nucleotide sequence ID" value="XM_062932800.1"/>
</dbReference>
<dbReference type="Gene3D" id="3.30.710.10">
    <property type="entry name" value="Potassium Channel Kv1.1, Chain A"/>
    <property type="match status" value="1"/>
</dbReference>
<feature type="compositionally biased region" description="Polar residues" evidence="1">
    <location>
        <begin position="175"/>
        <end position="185"/>
    </location>
</feature>
<feature type="region of interest" description="Disordered" evidence="1">
    <location>
        <begin position="252"/>
        <end position="288"/>
    </location>
</feature>
<reference evidence="3 4" key="1">
    <citation type="submission" date="2024-01" db="EMBL/GenBank/DDBJ databases">
        <title>Comparative genomics of Cryptococcus and Kwoniella reveals pathogenesis evolution and contrasting modes of karyotype evolution via chromosome fusion or intercentromeric recombination.</title>
        <authorList>
            <person name="Coelho M.A."/>
            <person name="David-Palma M."/>
            <person name="Shea T."/>
            <person name="Bowers K."/>
            <person name="McGinley-Smith S."/>
            <person name="Mohammad A.W."/>
            <person name="Gnirke A."/>
            <person name="Yurkov A.M."/>
            <person name="Nowrousian M."/>
            <person name="Sun S."/>
            <person name="Cuomo C.A."/>
            <person name="Heitman J."/>
        </authorList>
    </citation>
    <scope>NUCLEOTIDE SEQUENCE [LARGE SCALE GENOMIC DNA]</scope>
    <source>
        <strain evidence="3">CBS 11374</strain>
    </source>
</reference>
<feature type="region of interest" description="Disordered" evidence="1">
    <location>
        <begin position="1190"/>
        <end position="1211"/>
    </location>
</feature>
<feature type="compositionally biased region" description="Polar residues" evidence="1">
    <location>
        <begin position="563"/>
        <end position="574"/>
    </location>
</feature>
<evidence type="ECO:0000313" key="4">
    <source>
        <dbReference type="Proteomes" id="UP001329825"/>
    </source>
</evidence>
<dbReference type="PANTHER" id="PTHR47369:SF1">
    <property type="entry name" value="BTB_POZ DOMAIN-CONTAINING PROTEIN"/>
    <property type="match status" value="1"/>
</dbReference>
<feature type="compositionally biased region" description="Polar residues" evidence="1">
    <location>
        <begin position="844"/>
        <end position="855"/>
    </location>
</feature>
<feature type="compositionally biased region" description="Polar residues" evidence="1">
    <location>
        <begin position="1077"/>
        <end position="1102"/>
    </location>
</feature>
<feature type="region of interest" description="Disordered" evidence="1">
    <location>
        <begin position="798"/>
        <end position="855"/>
    </location>
</feature>
<dbReference type="EMBL" id="CP141881">
    <property type="protein sequence ID" value="WRT64111.1"/>
    <property type="molecule type" value="Genomic_DNA"/>
</dbReference>
<feature type="compositionally biased region" description="Low complexity" evidence="1">
    <location>
        <begin position="1058"/>
        <end position="1071"/>
    </location>
</feature>
<proteinExistence type="predicted"/>
<dbReference type="PANTHER" id="PTHR47369">
    <property type="entry name" value="BTB/POZ DOMAIN-CONTAINING PROTEIN"/>
    <property type="match status" value="1"/>
</dbReference>
<accession>A0ABZ1CR22</accession>
<feature type="region of interest" description="Disordered" evidence="1">
    <location>
        <begin position="146"/>
        <end position="235"/>
    </location>
</feature>
<evidence type="ECO:0000259" key="2">
    <source>
        <dbReference type="PROSITE" id="PS50097"/>
    </source>
</evidence>
<feature type="compositionally biased region" description="Low complexity" evidence="1">
    <location>
        <begin position="146"/>
        <end position="174"/>
    </location>
</feature>
<feature type="compositionally biased region" description="Polar residues" evidence="1">
    <location>
        <begin position="267"/>
        <end position="276"/>
    </location>
</feature>
<evidence type="ECO:0000313" key="3">
    <source>
        <dbReference type="EMBL" id="WRT64111.1"/>
    </source>
</evidence>
<dbReference type="InterPro" id="IPR000210">
    <property type="entry name" value="BTB/POZ_dom"/>
</dbReference>
<feature type="compositionally biased region" description="Low complexity" evidence="1">
    <location>
        <begin position="1190"/>
        <end position="1203"/>
    </location>
</feature>
<feature type="compositionally biased region" description="Low complexity" evidence="1">
    <location>
        <begin position="253"/>
        <end position="264"/>
    </location>
</feature>
<feature type="compositionally biased region" description="Low complexity" evidence="1">
    <location>
        <begin position="1"/>
        <end position="37"/>
    </location>
</feature>
<dbReference type="PROSITE" id="PS50097">
    <property type="entry name" value="BTB"/>
    <property type="match status" value="1"/>
</dbReference>
<feature type="region of interest" description="Disordered" evidence="1">
    <location>
        <begin position="911"/>
        <end position="933"/>
    </location>
</feature>
<feature type="compositionally biased region" description="Basic and acidic residues" evidence="1">
    <location>
        <begin position="921"/>
        <end position="933"/>
    </location>
</feature>
<dbReference type="SUPFAM" id="SSF54695">
    <property type="entry name" value="POZ domain"/>
    <property type="match status" value="1"/>
</dbReference>
<protein>
    <recommendedName>
        <fullName evidence="2">BTB domain-containing protein</fullName>
    </recommendedName>
</protein>
<keyword evidence="4" id="KW-1185">Reference proteome</keyword>
<feature type="compositionally biased region" description="Polar residues" evidence="1">
    <location>
        <begin position="813"/>
        <end position="824"/>
    </location>
</feature>
<sequence length="1247" mass="134240">MSTPPSSSSSRLPRPILHRSSPSTSSKYADSPSPSSKSRSRSKTTLAQPKVLPFPELSIRAQEAQRTSREGSRATSPMSTPPIDRLEVTFDQLITMSRGGSSEGYGNGAGHGIGVGIGIGNGGGSGRVSSGGSASTSSNATVSASASALGGSTSPPVPSPLAVSAARLSRARASTGPSRSRTSGIASDVGDEPSITATPSVTRPAQSPSATITNRTQGFRPASPSVSRMPTGVPSIRPTLNTPVTTSHHTQVTTASAPTTSIPSLITPATPSASNKHQSRPRSTHSVRSISTAAAVSSATTAITPLPTGQNIKDHLYQTLLEGVCADVRLIVKSWGVCYHAHKMILVQTNFFHTLFLGGFSENAPAIHRSGKGKERARDRILTDVCWDGEDVELTFDDPNITRAAFEICLSRLYSPYPLLHFPTDLLPTASFPLTPVFPHITSLPDYSSLRSSLPPKSFLGSPRLLLSLLATTIYLGFGPLMRETLALVLRTVGPITVRRYLSFAVGDGIGDEEYSEQNEEGMMSFSGVAKFIQERSDGSHVYRQPSDEDLVEEALHTIGYNSRSSNDSGTKISDSSEDLTRHGGIPIPSLRLPTRSNSVRSTAVREDPFSLTYADPQLLPHYYGVVGNKIGEACGCWLARWGVDILDIEMKTPLPAYRIWAYGGLPANLVRAILSSDYFFVQDEMERYRVARKILDLRRTGWDQGMEDGGDLSLAAGSAFGMEGTDEGWEEWEEEEREILKVFAEGIYYCHMTFNNLSTIASDLDPTTHLPYAPLSVLQAAHWAAADLRSRVTAHEKPGVTTDADDDDNELGLTQTTTAICSNTRRRRPVPRSRVPSPAKPTASATSWGLSSPSLPSADTLPSLHSAQHTIWHAVPTDDTHKIGASGLLSLSGSAQHSFIGEMPDFGPDLLDPVLPTTGEAEKIRPPPHGERTAFGLIGGKMTGKEIEEKWINEGGAFAMSNLNLGLGEATSNSTGKAQAHIKDERWTKIEPFRFSVEFFDIDKLTEKERFYSSTHFYAGSYFNCYVQMIKRKEKGVQLGVYLHRQPPNEPFPIPSSPRSSSSTSLSDSSLATFAPPSSTRHQSTIGNSPISHNRHLSTSPMVPGSPPASLALSSSAQSQATNETQAPYIDSRSVTKAFFSISCASALGTALIRFTSGPDCFALSQSWGWKSSALKSEEYLCVSPVHNQNQNQNQSQNHNQSTEQELNQDSKADLEQGVMGWTGEIPYSGKIGQCSLRATVVLGVV</sequence>
<feature type="region of interest" description="Disordered" evidence="1">
    <location>
        <begin position="563"/>
        <end position="588"/>
    </location>
</feature>
<dbReference type="Proteomes" id="UP001329825">
    <property type="component" value="Chromosome 1"/>
</dbReference>
<feature type="domain" description="BTB" evidence="2">
    <location>
        <begin position="326"/>
        <end position="415"/>
    </location>
</feature>
<dbReference type="GeneID" id="87953171"/>
<organism evidence="3 4">
    <name type="scientific">Kwoniella shivajii</name>
    <dbReference type="NCBI Taxonomy" id="564305"/>
    <lineage>
        <taxon>Eukaryota</taxon>
        <taxon>Fungi</taxon>
        <taxon>Dikarya</taxon>
        <taxon>Basidiomycota</taxon>
        <taxon>Agaricomycotina</taxon>
        <taxon>Tremellomycetes</taxon>
        <taxon>Tremellales</taxon>
        <taxon>Cryptococcaceae</taxon>
        <taxon>Kwoniella</taxon>
    </lineage>
</organism>
<name>A0ABZ1CR22_9TREE</name>
<feature type="region of interest" description="Disordered" evidence="1">
    <location>
        <begin position="1049"/>
        <end position="1129"/>
    </location>
</feature>